<keyword evidence="4" id="KW-1185">Reference proteome</keyword>
<dbReference type="Proteomes" id="UP001353858">
    <property type="component" value="Unassembled WGS sequence"/>
</dbReference>
<feature type="chain" id="PRO_5042975135" evidence="2">
    <location>
        <begin position="20"/>
        <end position="136"/>
    </location>
</feature>
<evidence type="ECO:0000313" key="4">
    <source>
        <dbReference type="Proteomes" id="UP001353858"/>
    </source>
</evidence>
<proteinExistence type="predicted"/>
<feature type="region of interest" description="Disordered" evidence="1">
    <location>
        <begin position="117"/>
        <end position="136"/>
    </location>
</feature>
<gene>
    <name evidence="3" type="ORF">RN001_000133</name>
</gene>
<feature type="compositionally biased region" description="Basic and acidic residues" evidence="1">
    <location>
        <begin position="117"/>
        <end position="126"/>
    </location>
</feature>
<protein>
    <submittedName>
        <fullName evidence="3">Uncharacterized protein</fullName>
    </submittedName>
</protein>
<dbReference type="EMBL" id="JARPUR010000001">
    <property type="protein sequence ID" value="KAK4883862.1"/>
    <property type="molecule type" value="Genomic_DNA"/>
</dbReference>
<organism evidence="3 4">
    <name type="scientific">Aquatica leii</name>
    <dbReference type="NCBI Taxonomy" id="1421715"/>
    <lineage>
        <taxon>Eukaryota</taxon>
        <taxon>Metazoa</taxon>
        <taxon>Ecdysozoa</taxon>
        <taxon>Arthropoda</taxon>
        <taxon>Hexapoda</taxon>
        <taxon>Insecta</taxon>
        <taxon>Pterygota</taxon>
        <taxon>Neoptera</taxon>
        <taxon>Endopterygota</taxon>
        <taxon>Coleoptera</taxon>
        <taxon>Polyphaga</taxon>
        <taxon>Elateriformia</taxon>
        <taxon>Elateroidea</taxon>
        <taxon>Lampyridae</taxon>
        <taxon>Luciolinae</taxon>
        <taxon>Aquatica</taxon>
    </lineage>
</organism>
<accession>A0AAN7SJ20</accession>
<evidence type="ECO:0000313" key="3">
    <source>
        <dbReference type="EMBL" id="KAK4883862.1"/>
    </source>
</evidence>
<evidence type="ECO:0000256" key="1">
    <source>
        <dbReference type="SAM" id="MobiDB-lite"/>
    </source>
</evidence>
<feature type="signal peptide" evidence="2">
    <location>
        <begin position="1"/>
        <end position="19"/>
    </location>
</feature>
<reference evidence="4" key="1">
    <citation type="submission" date="2023-01" db="EMBL/GenBank/DDBJ databases">
        <title>Key to firefly adult light organ development and bioluminescence: homeobox transcription factors regulate luciferase expression and transportation to peroxisome.</title>
        <authorList>
            <person name="Fu X."/>
        </authorList>
    </citation>
    <scope>NUCLEOTIDE SEQUENCE [LARGE SCALE GENOMIC DNA]</scope>
</reference>
<sequence length="136" mass="15708">MNHLKVLCVLTLAITFAATSPINQETDLKAETGKDVPKGESLIIAQPLYKHRDLEIVPEYHNKPVVNYYHVDGLGKRSVVVYPRSNPSDMEVAESNIVFRPLFAYEEEMEERRRILSEEKKNRESQSSDWGGYDYY</sequence>
<comment type="caution">
    <text evidence="3">The sequence shown here is derived from an EMBL/GenBank/DDBJ whole genome shotgun (WGS) entry which is preliminary data.</text>
</comment>
<name>A0AAN7SJ20_9COLE</name>
<dbReference type="AlphaFoldDB" id="A0AAN7SJ20"/>
<evidence type="ECO:0000256" key="2">
    <source>
        <dbReference type="SAM" id="SignalP"/>
    </source>
</evidence>
<keyword evidence="2" id="KW-0732">Signal</keyword>